<dbReference type="PANTHER" id="PTHR42760">
    <property type="entry name" value="SHORT-CHAIN DEHYDROGENASES/REDUCTASES FAMILY MEMBER"/>
    <property type="match status" value="1"/>
</dbReference>
<dbReference type="GO" id="GO:0016616">
    <property type="term" value="F:oxidoreductase activity, acting on the CH-OH group of donors, NAD or NADP as acceptor"/>
    <property type="evidence" value="ECO:0007669"/>
    <property type="project" value="TreeGrafter"/>
</dbReference>
<evidence type="ECO:0000313" key="3">
    <source>
        <dbReference type="EMBL" id="SMC82566.1"/>
    </source>
</evidence>
<dbReference type="EMBL" id="FWXW01000009">
    <property type="protein sequence ID" value="SMC82566.1"/>
    <property type="molecule type" value="Genomic_DNA"/>
</dbReference>
<dbReference type="PRINTS" id="PR00081">
    <property type="entry name" value="GDHRDH"/>
</dbReference>
<dbReference type="CDD" id="cd05233">
    <property type="entry name" value="SDR_c"/>
    <property type="match status" value="1"/>
</dbReference>
<dbReference type="FunFam" id="3.40.50.720:FF:000084">
    <property type="entry name" value="Short-chain dehydrogenase reductase"/>
    <property type="match status" value="1"/>
</dbReference>
<evidence type="ECO:0000313" key="4">
    <source>
        <dbReference type="Proteomes" id="UP000192790"/>
    </source>
</evidence>
<keyword evidence="2" id="KW-0560">Oxidoreductase</keyword>
<dbReference type="PANTHER" id="PTHR42760:SF115">
    <property type="entry name" value="3-OXOACYL-[ACYL-CARRIER-PROTEIN] REDUCTASE FABG"/>
    <property type="match status" value="1"/>
</dbReference>
<proteinExistence type="inferred from homology"/>
<dbReference type="NCBIfam" id="NF005559">
    <property type="entry name" value="PRK07231.1"/>
    <property type="match status" value="1"/>
</dbReference>
<accession>A0A1W2CBV3</accession>
<dbReference type="PROSITE" id="PS00061">
    <property type="entry name" value="ADH_SHORT"/>
    <property type="match status" value="1"/>
</dbReference>
<sequence>MGKLDGKIAVVTGAGSGFGRAISLKFAQEGARVVCLDIQHEALTGGYDDTPEVYTDQLIRDRGGEAIFVKCDISKETDVIAAFGKAVDHFGTIDILVNNAGIFRGGAFYKIPMSDVDAVIAVNLRGTWMCCKEALKTFVPKKSGKIVNMVSTAGLRGTPGQTPYNATKGALADLTWCLAIEYGGVGVTVNGICPTYSKTSLTTYSYGNPEFRQRVTDMISLHRWGETKDVANAALFLASPDADFITGALLPVDGGETLAATMVKDYALLMPELEELI</sequence>
<dbReference type="PRINTS" id="PR00080">
    <property type="entry name" value="SDRFAMILY"/>
</dbReference>
<name>A0A1W2CBV3_9FIRM</name>
<dbReference type="Proteomes" id="UP000192790">
    <property type="component" value="Unassembled WGS sequence"/>
</dbReference>
<dbReference type="InterPro" id="IPR002347">
    <property type="entry name" value="SDR_fam"/>
</dbReference>
<keyword evidence="4" id="KW-1185">Reference proteome</keyword>
<dbReference type="Gene3D" id="3.40.50.720">
    <property type="entry name" value="NAD(P)-binding Rossmann-like Domain"/>
    <property type="match status" value="1"/>
</dbReference>
<dbReference type="AlphaFoldDB" id="A0A1W2CBV3"/>
<dbReference type="InterPro" id="IPR036291">
    <property type="entry name" value="NAD(P)-bd_dom_sf"/>
</dbReference>
<dbReference type="Pfam" id="PF13561">
    <property type="entry name" value="adh_short_C2"/>
    <property type="match status" value="1"/>
</dbReference>
<dbReference type="GO" id="GO:0008206">
    <property type="term" value="P:bile acid metabolic process"/>
    <property type="evidence" value="ECO:0007669"/>
    <property type="project" value="UniProtKB-ARBA"/>
</dbReference>
<dbReference type="RefSeq" id="WP_084235376.1">
    <property type="nucleotide sequence ID" value="NZ_FWXW01000009.1"/>
</dbReference>
<dbReference type="InterPro" id="IPR020904">
    <property type="entry name" value="Sc_DH/Rdtase_CS"/>
</dbReference>
<dbReference type="OrthoDB" id="9803333at2"/>
<evidence type="ECO:0000256" key="1">
    <source>
        <dbReference type="ARBA" id="ARBA00006484"/>
    </source>
</evidence>
<dbReference type="STRING" id="1122930.SAMN02745168_2709"/>
<dbReference type="SUPFAM" id="SSF51735">
    <property type="entry name" value="NAD(P)-binding Rossmann-fold domains"/>
    <property type="match status" value="1"/>
</dbReference>
<evidence type="ECO:0000256" key="2">
    <source>
        <dbReference type="ARBA" id="ARBA00023002"/>
    </source>
</evidence>
<protein>
    <submittedName>
        <fullName evidence="3">NAD(P)-dependent dehydrogenase, short-chain alcohol dehydrogenase family</fullName>
    </submittedName>
</protein>
<organism evidence="3 4">
    <name type="scientific">Papillibacter cinnamivorans DSM 12816</name>
    <dbReference type="NCBI Taxonomy" id="1122930"/>
    <lineage>
        <taxon>Bacteria</taxon>
        <taxon>Bacillati</taxon>
        <taxon>Bacillota</taxon>
        <taxon>Clostridia</taxon>
        <taxon>Eubacteriales</taxon>
        <taxon>Oscillospiraceae</taxon>
        <taxon>Papillibacter</taxon>
    </lineage>
</organism>
<gene>
    <name evidence="3" type="ORF">SAMN02745168_2709</name>
</gene>
<reference evidence="3 4" key="1">
    <citation type="submission" date="2017-04" db="EMBL/GenBank/DDBJ databases">
        <authorList>
            <person name="Afonso C.L."/>
            <person name="Miller P.J."/>
            <person name="Scott M.A."/>
            <person name="Spackman E."/>
            <person name="Goraichik I."/>
            <person name="Dimitrov K.M."/>
            <person name="Suarez D.L."/>
            <person name="Swayne D.E."/>
        </authorList>
    </citation>
    <scope>NUCLEOTIDE SEQUENCE [LARGE SCALE GENOMIC DNA]</scope>
    <source>
        <strain evidence="3 4">DSM 12816</strain>
    </source>
</reference>
<comment type="similarity">
    <text evidence="1">Belongs to the short-chain dehydrogenases/reductases (SDR) family.</text>
</comment>